<feature type="compositionally biased region" description="Basic residues" evidence="4">
    <location>
        <begin position="91"/>
        <end position="106"/>
    </location>
</feature>
<dbReference type="SUPFAM" id="SSF63380">
    <property type="entry name" value="Riboflavin synthase domain-like"/>
    <property type="match status" value="1"/>
</dbReference>
<evidence type="ECO:0000256" key="2">
    <source>
        <dbReference type="ARBA" id="ARBA00022714"/>
    </source>
</evidence>
<evidence type="ECO:0000256" key="3">
    <source>
        <dbReference type="ARBA" id="ARBA00023014"/>
    </source>
</evidence>
<evidence type="ECO:0000313" key="6">
    <source>
        <dbReference type="EMBL" id="MBL0885204.1"/>
    </source>
</evidence>
<feature type="domain" description="FAD-binding FR-type" evidence="5">
    <location>
        <begin position="169"/>
        <end position="270"/>
    </location>
</feature>
<feature type="region of interest" description="Disordered" evidence="4">
    <location>
        <begin position="1"/>
        <end position="131"/>
    </location>
</feature>
<evidence type="ECO:0000256" key="1">
    <source>
        <dbReference type="ARBA" id="ARBA00001974"/>
    </source>
</evidence>
<dbReference type="PRINTS" id="PR00406">
    <property type="entry name" value="CYTB5RDTASE"/>
</dbReference>
<name>A0ABS1LGN5_9MICO</name>
<comment type="cofactor">
    <cofactor evidence="1">
        <name>FAD</name>
        <dbReference type="ChEBI" id="CHEBI:57692"/>
    </cofactor>
</comment>
<feature type="compositionally biased region" description="Basic residues" evidence="4">
    <location>
        <begin position="25"/>
        <end position="35"/>
    </location>
</feature>
<keyword evidence="3" id="KW-0411">Iron-sulfur</keyword>
<dbReference type="InterPro" id="IPR017927">
    <property type="entry name" value="FAD-bd_FR_type"/>
</dbReference>
<dbReference type="PANTHER" id="PTHR47354:SF5">
    <property type="entry name" value="PROTEIN RFBI"/>
    <property type="match status" value="1"/>
</dbReference>
<evidence type="ECO:0000313" key="7">
    <source>
        <dbReference type="Proteomes" id="UP000675409"/>
    </source>
</evidence>
<dbReference type="InterPro" id="IPR039261">
    <property type="entry name" value="FNR_nucleotide-bd"/>
</dbReference>
<keyword evidence="7" id="KW-1185">Reference proteome</keyword>
<dbReference type="InterPro" id="IPR008333">
    <property type="entry name" value="Cbr1-like_FAD-bd_dom"/>
</dbReference>
<dbReference type="PANTHER" id="PTHR47354">
    <property type="entry name" value="NADH OXIDOREDUCTASE HCR"/>
    <property type="match status" value="1"/>
</dbReference>
<feature type="compositionally biased region" description="Basic and acidic residues" evidence="4">
    <location>
        <begin position="115"/>
        <end position="129"/>
    </location>
</feature>
<feature type="compositionally biased region" description="Basic residues" evidence="4">
    <location>
        <begin position="57"/>
        <end position="74"/>
    </location>
</feature>
<protein>
    <recommendedName>
        <fullName evidence="5">FAD-binding FR-type domain-containing protein</fullName>
    </recommendedName>
</protein>
<reference evidence="6 7" key="1">
    <citation type="journal article" date="2021" name="Arch. Microbiol.">
        <title>Myceligenerans indicum sp. nov., an actinobacterium isolated from mangrove sediment of Sundarbans, India.</title>
        <authorList>
            <person name="Asha K."/>
            <person name="Bhadury P."/>
        </authorList>
    </citation>
    <scope>NUCLEOTIDE SEQUENCE [LARGE SCALE GENOMIC DNA]</scope>
    <source>
        <strain evidence="6 7">I2</strain>
    </source>
</reference>
<keyword evidence="2" id="KW-0001">2Fe-2S</keyword>
<proteinExistence type="predicted"/>
<gene>
    <name evidence="6" type="ORF">HGK34_02720</name>
</gene>
<sequence length="406" mass="44452">MGTDHQRRDRRRPPVELGPAPGARRGGRHRRHPLRHPLDQARHGLARRQPRPAVRERRVRARLRHGALLRRLHHQPSPGGPPGRQGLDRHGGRRRAARPRTRRPRPPARAAPVLLEEREVDPRPDDDARRRTRVLGAERLPLLRRPVEGRTLLVSAQPLAPPGAARPRAAWHAATVTDVRRETPTAVRLTLDVPTWPGSEAGAHLDVRLTAPDGYQATRSYSIASATPGGVVVLAVDEVPDGEVSPFLTRELRSGDQLEVHGPLGAFFVWRPGQDDRPVQLVAGGSGVVPLYAMAAAHGATGDGTFFRLLYSVRRPEDAFFSDELAALTGPSFELDVVYTRAAPEGWAGPVGRLDKGALAAATIPASHRPRLYVCGSTRFVETIATWLQELGHAAADIRTERFGGL</sequence>
<organism evidence="6 7">
    <name type="scientific">Myceligenerans indicum</name>
    <dbReference type="NCBI Taxonomy" id="2593663"/>
    <lineage>
        <taxon>Bacteria</taxon>
        <taxon>Bacillati</taxon>
        <taxon>Actinomycetota</taxon>
        <taxon>Actinomycetes</taxon>
        <taxon>Micrococcales</taxon>
        <taxon>Promicromonosporaceae</taxon>
        <taxon>Myceligenerans</taxon>
    </lineage>
</organism>
<dbReference type="InterPro" id="IPR050415">
    <property type="entry name" value="MRET"/>
</dbReference>
<accession>A0ABS1LGN5</accession>
<evidence type="ECO:0000259" key="5">
    <source>
        <dbReference type="PROSITE" id="PS51384"/>
    </source>
</evidence>
<dbReference type="Gene3D" id="2.40.30.10">
    <property type="entry name" value="Translation factors"/>
    <property type="match status" value="1"/>
</dbReference>
<dbReference type="Proteomes" id="UP000675409">
    <property type="component" value="Unassembled WGS sequence"/>
</dbReference>
<dbReference type="EMBL" id="JABBYC010000002">
    <property type="protein sequence ID" value="MBL0885204.1"/>
    <property type="molecule type" value="Genomic_DNA"/>
</dbReference>
<dbReference type="PROSITE" id="PS51384">
    <property type="entry name" value="FAD_FR"/>
    <property type="match status" value="1"/>
</dbReference>
<dbReference type="Gene3D" id="3.40.50.80">
    <property type="entry name" value="Nucleotide-binding domain of ferredoxin-NADP reductase (FNR) module"/>
    <property type="match status" value="1"/>
</dbReference>
<evidence type="ECO:0000256" key="4">
    <source>
        <dbReference type="SAM" id="MobiDB-lite"/>
    </source>
</evidence>
<keyword evidence="2" id="KW-0479">Metal-binding</keyword>
<dbReference type="InterPro" id="IPR017938">
    <property type="entry name" value="Riboflavin_synthase-like_b-brl"/>
</dbReference>
<dbReference type="Pfam" id="PF00970">
    <property type="entry name" value="FAD_binding_6"/>
    <property type="match status" value="1"/>
</dbReference>
<dbReference type="SUPFAM" id="SSF52343">
    <property type="entry name" value="Ferredoxin reductase-like, C-terminal NADP-linked domain"/>
    <property type="match status" value="1"/>
</dbReference>
<comment type="caution">
    <text evidence="6">The sequence shown here is derived from an EMBL/GenBank/DDBJ whole genome shotgun (WGS) entry which is preliminary data.</text>
</comment>
<dbReference type="InterPro" id="IPR001433">
    <property type="entry name" value="OxRdtase_FAD/NAD-bd"/>
</dbReference>
<keyword evidence="2" id="KW-0408">Iron</keyword>
<dbReference type="Pfam" id="PF00175">
    <property type="entry name" value="NAD_binding_1"/>
    <property type="match status" value="1"/>
</dbReference>